<reference evidence="3 4" key="1">
    <citation type="journal article" date="2011" name="Proc. Natl. Acad. Sci. U.S.A.">
        <title>Evolutionary erosion of yeast sex chromosomes by mating-type switching accidents.</title>
        <authorList>
            <person name="Gordon J.L."/>
            <person name="Armisen D."/>
            <person name="Proux-Wera E."/>
            <person name="Oheigeartaigh S.S."/>
            <person name="Byrne K.P."/>
            <person name="Wolfe K.H."/>
        </authorList>
    </citation>
    <scope>NUCLEOTIDE SEQUENCE [LARGE SCALE GENOMIC DNA]</scope>
    <source>
        <strain evidence="4">ATCC 10662 / CBS 1146 / NBRC 0425 / NCYC 2629 / NRRL Y-866</strain>
    </source>
</reference>
<dbReference type="GO" id="GO:0051321">
    <property type="term" value="P:meiotic cell cycle"/>
    <property type="evidence" value="ECO:0007669"/>
    <property type="project" value="UniProtKB-KW"/>
</dbReference>
<dbReference type="PANTHER" id="PTHR40375:SF2">
    <property type="entry name" value="SPORULATION-SPECIFIC PROTEIN 22"/>
    <property type="match status" value="1"/>
</dbReference>
<protein>
    <recommendedName>
        <fullName evidence="2">Protein ZIP4 homolog</fullName>
    </recommendedName>
</protein>
<gene>
    <name evidence="3" type="primary">TDEL0H01720</name>
    <name evidence="3" type="ORF">TDEL_0H01720</name>
</gene>
<dbReference type="HOGENOM" id="CLU_308367_0_0_1"/>
<dbReference type="EMBL" id="HE616749">
    <property type="protein sequence ID" value="CCE94031.1"/>
    <property type="molecule type" value="Genomic_DNA"/>
</dbReference>
<accession>G8ZZI7</accession>
<dbReference type="InParanoid" id="G8ZZI7"/>
<name>G8ZZI7_TORDE</name>
<evidence type="ECO:0000313" key="3">
    <source>
        <dbReference type="EMBL" id="CCE94031.1"/>
    </source>
</evidence>
<dbReference type="AlphaFoldDB" id="G8ZZI7"/>
<dbReference type="GO" id="GO:0033235">
    <property type="term" value="P:positive regulation of protein sumoylation"/>
    <property type="evidence" value="ECO:0007669"/>
    <property type="project" value="EnsemblFungi"/>
</dbReference>
<dbReference type="FunCoup" id="G8ZZI7">
    <property type="interactions" value="57"/>
</dbReference>
<sequence length="963" mass="109577">MAVITEAANWISDRLSKSDALRSAKSNCTQEIENRIDTLYPIAEKYDRSLRTNRPVTDDVLNGSLEHAATDLWNSTEIAIKVESDNESGYLLCRCKMFASILLSMYEALRPSNERKTMTLKCYLVIFKLIIDRNWIQLKKNVQEHMDDALKSLVAAVDPTSNANTAIVKRLQFEYFLTNFQSSAKEGDLETARIFSSKADIKNSYESLDASTILELCRIIYNAATLLKDSADGICRINAISLLRDVQDYMDLPVTGLNSRSEFSSLRYSSLLLLTSCLIESDPQECRKYLELVQNLYPRKVDPFVLGIRYCRKNVGDNCDSAIEDVLMKMIMSVDIASSFDAIVSTINDFAATSPKKAANALDYIFLNKLNPQNNQQCLEKIAVSRFFLTTQAKKMTILEIIESLEDFSGSFERRFKCQISKTTMSSIITLLWNSGKKLEKNGNYHESIRFFKLALKDVLSQNYEDKAKLQRALQNAYLMTEDYIEAEKVYESMDSRDKTSPLTQLMLLRICIHRRGEHAALECLNNIRNSEQENAVDVLILAATECKRSTQLAVRAMSLLFEAMESRQATREISSNWCFPTMSLLRYTLQMIMKMAEDDRQQIFTHYSTTVKSLLNNGVEFLTRSKVLGSLTCRSEKSPMSQGSISVHEIEWFAATSYNIALQCQKYNMEPHQSDFASLSLRYIEMIPFQQFTASKAAHYMFWKYRASILCIISKKITFASGNDVALRDLQKHSFCLVDEIARTTKDQALLNGCTQEQVELFNECYLDALMSAYEVALHTRDQTKITEVLRLTANSLTAQIEILLIDTATSSAELPSGMLAEIMEAIIERNIGNTNLEDYLLCSWLRKLIDASFNTEKNCLKNLAERLLARLRTTFNENEANVAVFKQEAEMLATLTWNEGVRSIIKGSKNVGADWCQISIDFARFVNEALESHLKSLWKSLASSADMEDREDRIHDYSQDA</sequence>
<keyword evidence="4" id="KW-1185">Reference proteome</keyword>
<evidence type="ECO:0000256" key="2">
    <source>
        <dbReference type="ARBA" id="ARBA00031845"/>
    </source>
</evidence>
<dbReference type="eggNOG" id="KOG4814">
    <property type="taxonomic scope" value="Eukaryota"/>
</dbReference>
<keyword evidence="1" id="KW-0469">Meiosis</keyword>
<dbReference type="InterPro" id="IPR039057">
    <property type="entry name" value="Spo22/ZIP4"/>
</dbReference>
<dbReference type="InterPro" id="IPR011990">
    <property type="entry name" value="TPR-like_helical_dom_sf"/>
</dbReference>
<dbReference type="OrthoDB" id="65716at2759"/>
<dbReference type="Proteomes" id="UP000005627">
    <property type="component" value="Chromosome 8"/>
</dbReference>
<dbReference type="Gene3D" id="1.25.40.10">
    <property type="entry name" value="Tetratricopeptide repeat domain"/>
    <property type="match status" value="1"/>
</dbReference>
<evidence type="ECO:0000313" key="4">
    <source>
        <dbReference type="Proteomes" id="UP000005627"/>
    </source>
</evidence>
<dbReference type="PANTHER" id="PTHR40375">
    <property type="entry name" value="SPORULATION-SPECIFIC PROTEIN 22"/>
    <property type="match status" value="1"/>
</dbReference>
<dbReference type="GeneID" id="11501116"/>
<dbReference type="Pfam" id="PF08631">
    <property type="entry name" value="SPO22"/>
    <property type="match status" value="1"/>
</dbReference>
<dbReference type="KEGG" id="tdl:TDEL_0H01720"/>
<organism evidence="3 4">
    <name type="scientific">Torulaspora delbrueckii</name>
    <name type="common">Yeast</name>
    <name type="synonym">Candida colliculosa</name>
    <dbReference type="NCBI Taxonomy" id="4950"/>
    <lineage>
        <taxon>Eukaryota</taxon>
        <taxon>Fungi</taxon>
        <taxon>Dikarya</taxon>
        <taxon>Ascomycota</taxon>
        <taxon>Saccharomycotina</taxon>
        <taxon>Saccharomycetes</taxon>
        <taxon>Saccharomycetales</taxon>
        <taxon>Saccharomycetaceae</taxon>
        <taxon>Torulaspora</taxon>
    </lineage>
</organism>
<dbReference type="STRING" id="1076872.G8ZZI7"/>
<dbReference type="RefSeq" id="XP_003683242.1">
    <property type="nucleotide sequence ID" value="XM_003683194.1"/>
</dbReference>
<proteinExistence type="predicted"/>
<dbReference type="InterPro" id="IPR013940">
    <property type="entry name" value="Spo22/ZIP4/TEX11"/>
</dbReference>
<evidence type="ECO:0000256" key="1">
    <source>
        <dbReference type="ARBA" id="ARBA00023254"/>
    </source>
</evidence>
<dbReference type="GO" id="GO:0090173">
    <property type="term" value="P:regulation of synaptonemal complex assembly"/>
    <property type="evidence" value="ECO:0007669"/>
    <property type="project" value="EnsemblFungi"/>
</dbReference>
<dbReference type="SUPFAM" id="SSF48452">
    <property type="entry name" value="TPR-like"/>
    <property type="match status" value="1"/>
</dbReference>